<protein>
    <recommendedName>
        <fullName evidence="1">Ig-like domain-containing protein</fullName>
    </recommendedName>
</protein>
<dbReference type="Proteomes" id="UP001291309">
    <property type="component" value="Unassembled WGS sequence"/>
</dbReference>
<sequence>MRLMGPEFVRMLAVVVWGCLLGACEPSTVDDAPSLAVSKAALVNTSYIDLRLRTGTAVAQGSTCGARNEVTPSCKSNSSASDFSFRWMAPYTGSFTYTTHGSNYDTVLVVTDWNSSATLGCNDNAPGGSTSGVSVNLSAGQEVSITVDGAGWSCGKFQLNITGVQLSCGACNTPPSPCHEPNGTCSGTTCQYALKAEGASCDAGPPPDQCYESTGTCSAGQCVPNPKPAGTWCDSGNLCMVSACNGAGQCAFVENVVCPYSPCEHSYGCDPFQGCVYEDWCSNAGGICAYGCCRDATFNYCIAPVAW</sequence>
<feature type="domain" description="Ig-like" evidence="1">
    <location>
        <begin position="33"/>
        <end position="138"/>
    </location>
</feature>
<dbReference type="EMBL" id="JAXIVS010000005">
    <property type="protein sequence ID" value="MDY7228287.1"/>
    <property type="molecule type" value="Genomic_DNA"/>
</dbReference>
<organism evidence="2 3">
    <name type="scientific">Hyalangium rubrum</name>
    <dbReference type="NCBI Taxonomy" id="3103134"/>
    <lineage>
        <taxon>Bacteria</taxon>
        <taxon>Pseudomonadati</taxon>
        <taxon>Myxococcota</taxon>
        <taxon>Myxococcia</taxon>
        <taxon>Myxococcales</taxon>
        <taxon>Cystobacterineae</taxon>
        <taxon>Archangiaceae</taxon>
        <taxon>Hyalangium</taxon>
    </lineage>
</organism>
<gene>
    <name evidence="2" type="ORF">SYV04_17840</name>
</gene>
<evidence type="ECO:0000313" key="3">
    <source>
        <dbReference type="Proteomes" id="UP001291309"/>
    </source>
</evidence>
<dbReference type="PROSITE" id="PS50835">
    <property type="entry name" value="IG_LIKE"/>
    <property type="match status" value="1"/>
</dbReference>
<keyword evidence="3" id="KW-1185">Reference proteome</keyword>
<dbReference type="PROSITE" id="PS51257">
    <property type="entry name" value="PROKAR_LIPOPROTEIN"/>
    <property type="match status" value="1"/>
</dbReference>
<proteinExistence type="predicted"/>
<evidence type="ECO:0000259" key="1">
    <source>
        <dbReference type="PROSITE" id="PS50835"/>
    </source>
</evidence>
<reference evidence="2 3" key="1">
    <citation type="submission" date="2023-12" db="EMBL/GenBank/DDBJ databases">
        <title>the genome sequence of Hyalangium sp. s54d21.</title>
        <authorList>
            <person name="Zhang X."/>
        </authorList>
    </citation>
    <scope>NUCLEOTIDE SEQUENCE [LARGE SCALE GENOMIC DNA]</scope>
    <source>
        <strain evidence="3">s54d21</strain>
    </source>
</reference>
<comment type="caution">
    <text evidence="2">The sequence shown here is derived from an EMBL/GenBank/DDBJ whole genome shotgun (WGS) entry which is preliminary data.</text>
</comment>
<name>A0ABU5H494_9BACT</name>
<evidence type="ECO:0000313" key="2">
    <source>
        <dbReference type="EMBL" id="MDY7228287.1"/>
    </source>
</evidence>
<dbReference type="InterPro" id="IPR007110">
    <property type="entry name" value="Ig-like_dom"/>
</dbReference>
<dbReference type="RefSeq" id="WP_321547006.1">
    <property type="nucleotide sequence ID" value="NZ_JAXIVS010000005.1"/>
</dbReference>
<accession>A0ABU5H494</accession>